<dbReference type="OrthoDB" id="7860307at2"/>
<dbReference type="Proteomes" id="UP000199582">
    <property type="component" value="Unassembled WGS sequence"/>
</dbReference>
<gene>
    <name evidence="1" type="ORF">SAMN05443999_106203</name>
</gene>
<dbReference type="AlphaFoldDB" id="A0A1H7RJX2"/>
<dbReference type="STRING" id="1287727.SAMN05443999_106203"/>
<dbReference type="InterPro" id="IPR019587">
    <property type="entry name" value="Polyketide_cyclase/dehydratase"/>
</dbReference>
<keyword evidence="2" id="KW-1185">Reference proteome</keyword>
<evidence type="ECO:0000313" key="2">
    <source>
        <dbReference type="Proteomes" id="UP000199582"/>
    </source>
</evidence>
<dbReference type="EMBL" id="FOAG01000006">
    <property type="protein sequence ID" value="SEL60503.1"/>
    <property type="molecule type" value="Genomic_DNA"/>
</dbReference>
<proteinExistence type="predicted"/>
<dbReference type="RefSeq" id="WP_093036555.1">
    <property type="nucleotide sequence ID" value="NZ_FOAG01000006.1"/>
</dbReference>
<evidence type="ECO:0000313" key="1">
    <source>
        <dbReference type="EMBL" id="SEL60503.1"/>
    </source>
</evidence>
<sequence>MRFTSKADIEAPIDHVFARITDFQTLERAALRRGAEVRRNDERASPGVGMGWHASFMLRGKRREIETELTEYNPPSGVTVLARSTLLSGRMDVDLVALSPGRTRMTVDLAVTPKTLAARLMVQSLKLARANLANRFRSRVAGYAVDLEERFRRGA</sequence>
<dbReference type="Pfam" id="PF10604">
    <property type="entry name" value="Polyketide_cyc2"/>
    <property type="match status" value="1"/>
</dbReference>
<accession>A0A1H7RJX2</accession>
<dbReference type="Gene3D" id="3.30.530.20">
    <property type="match status" value="1"/>
</dbReference>
<dbReference type="SUPFAM" id="SSF55961">
    <property type="entry name" value="Bet v1-like"/>
    <property type="match status" value="1"/>
</dbReference>
<organism evidence="1 2">
    <name type="scientific">Roseovarius azorensis</name>
    <dbReference type="NCBI Taxonomy" id="1287727"/>
    <lineage>
        <taxon>Bacteria</taxon>
        <taxon>Pseudomonadati</taxon>
        <taxon>Pseudomonadota</taxon>
        <taxon>Alphaproteobacteria</taxon>
        <taxon>Rhodobacterales</taxon>
        <taxon>Roseobacteraceae</taxon>
        <taxon>Roseovarius</taxon>
    </lineage>
</organism>
<protein>
    <submittedName>
        <fullName evidence="1">Polyketide cyclase / dehydrase and lipid transport</fullName>
    </submittedName>
</protein>
<dbReference type="InterPro" id="IPR023393">
    <property type="entry name" value="START-like_dom_sf"/>
</dbReference>
<dbReference type="CDD" id="cd07812">
    <property type="entry name" value="SRPBCC"/>
    <property type="match status" value="1"/>
</dbReference>
<reference evidence="1 2" key="1">
    <citation type="submission" date="2016-10" db="EMBL/GenBank/DDBJ databases">
        <authorList>
            <person name="de Groot N.N."/>
        </authorList>
    </citation>
    <scope>NUCLEOTIDE SEQUENCE [LARGE SCALE GENOMIC DNA]</scope>
    <source>
        <strain evidence="1 2">DSM 100674</strain>
    </source>
</reference>
<name>A0A1H7RJX2_9RHOB</name>